<dbReference type="InParanoid" id="G2YRA1"/>
<accession>G2YRA1</accession>
<dbReference type="AlphaFoldDB" id="G2YRA1"/>
<protein>
    <submittedName>
        <fullName evidence="1">Uncharacterized protein</fullName>
    </submittedName>
</protein>
<dbReference type="Proteomes" id="UP000008177">
    <property type="component" value="Unplaced contigs"/>
</dbReference>
<name>G2YRA1_BOTF4</name>
<dbReference type="EMBL" id="FQ790350">
    <property type="protein sequence ID" value="CCD54149.1"/>
    <property type="molecule type" value="Genomic_DNA"/>
</dbReference>
<reference evidence="2" key="1">
    <citation type="journal article" date="2011" name="PLoS Genet.">
        <title>Genomic analysis of the necrotrophic fungal pathogens Sclerotinia sclerotiorum and Botrytis cinerea.</title>
        <authorList>
            <person name="Amselem J."/>
            <person name="Cuomo C.A."/>
            <person name="van Kan J.A."/>
            <person name="Viaud M."/>
            <person name="Benito E.P."/>
            <person name="Couloux A."/>
            <person name="Coutinho P.M."/>
            <person name="de Vries R.P."/>
            <person name="Dyer P.S."/>
            <person name="Fillinger S."/>
            <person name="Fournier E."/>
            <person name="Gout L."/>
            <person name="Hahn M."/>
            <person name="Kohn L."/>
            <person name="Lapalu N."/>
            <person name="Plummer K.M."/>
            <person name="Pradier J.M."/>
            <person name="Quevillon E."/>
            <person name="Sharon A."/>
            <person name="Simon A."/>
            <person name="ten Have A."/>
            <person name="Tudzynski B."/>
            <person name="Tudzynski P."/>
            <person name="Wincker P."/>
            <person name="Andrew M."/>
            <person name="Anthouard V."/>
            <person name="Beever R.E."/>
            <person name="Beffa R."/>
            <person name="Benoit I."/>
            <person name="Bouzid O."/>
            <person name="Brault B."/>
            <person name="Chen Z."/>
            <person name="Choquer M."/>
            <person name="Collemare J."/>
            <person name="Cotton P."/>
            <person name="Danchin E.G."/>
            <person name="Da Silva C."/>
            <person name="Gautier A."/>
            <person name="Giraud C."/>
            <person name="Giraud T."/>
            <person name="Gonzalez C."/>
            <person name="Grossetete S."/>
            <person name="Guldener U."/>
            <person name="Henrissat B."/>
            <person name="Howlett B.J."/>
            <person name="Kodira C."/>
            <person name="Kretschmer M."/>
            <person name="Lappartient A."/>
            <person name="Leroch M."/>
            <person name="Levis C."/>
            <person name="Mauceli E."/>
            <person name="Neuveglise C."/>
            <person name="Oeser B."/>
            <person name="Pearson M."/>
            <person name="Poulain J."/>
            <person name="Poussereau N."/>
            <person name="Quesneville H."/>
            <person name="Rascle C."/>
            <person name="Schumacher J."/>
            <person name="Segurens B."/>
            <person name="Sexton A."/>
            <person name="Silva E."/>
            <person name="Sirven C."/>
            <person name="Soanes D.M."/>
            <person name="Talbot N.J."/>
            <person name="Templeton M."/>
            <person name="Yandava C."/>
            <person name="Yarden O."/>
            <person name="Zeng Q."/>
            <person name="Rollins J.A."/>
            <person name="Lebrun M.H."/>
            <person name="Dickman M."/>
        </authorList>
    </citation>
    <scope>NUCLEOTIDE SEQUENCE [LARGE SCALE GENOMIC DNA]</scope>
    <source>
        <strain evidence="2">T4</strain>
    </source>
</reference>
<dbReference type="HOGENOM" id="CLU_3191245_0_0_1"/>
<evidence type="ECO:0000313" key="2">
    <source>
        <dbReference type="Proteomes" id="UP000008177"/>
    </source>
</evidence>
<organism evidence="1 2">
    <name type="scientific">Botryotinia fuckeliana (strain T4)</name>
    <name type="common">Noble rot fungus</name>
    <name type="synonym">Botrytis cinerea</name>
    <dbReference type="NCBI Taxonomy" id="999810"/>
    <lineage>
        <taxon>Eukaryota</taxon>
        <taxon>Fungi</taxon>
        <taxon>Dikarya</taxon>
        <taxon>Ascomycota</taxon>
        <taxon>Pezizomycotina</taxon>
        <taxon>Leotiomycetes</taxon>
        <taxon>Helotiales</taxon>
        <taxon>Sclerotiniaceae</taxon>
        <taxon>Botrytis</taxon>
    </lineage>
</organism>
<sequence>MNFSLRSWYWTGNSSTLRDSDFFRAVKVASVFLSLVMTLKGQFPVG</sequence>
<gene>
    <name evidence="1" type="ORF">BofuT4_P128490.1</name>
</gene>
<proteinExistence type="predicted"/>
<evidence type="ECO:0000313" key="1">
    <source>
        <dbReference type="EMBL" id="CCD54149.1"/>
    </source>
</evidence>